<dbReference type="PANTHER" id="PTHR36681:SF3">
    <property type="entry name" value="NUCLEAR GTPASE, GERMINAL CENTER-ASSOCIATED, TANDEM DUPLICATE 3"/>
    <property type="match status" value="1"/>
</dbReference>
<dbReference type="Gene3D" id="3.40.50.300">
    <property type="entry name" value="P-loop containing nucleotide triphosphate hydrolases"/>
    <property type="match status" value="1"/>
</dbReference>
<gene>
    <name evidence="4" type="ORF">K432DRAFT_430339</name>
</gene>
<feature type="compositionally biased region" description="Polar residues" evidence="1">
    <location>
        <begin position="42"/>
        <end position="52"/>
    </location>
</feature>
<dbReference type="AlphaFoldDB" id="A0A8E2DYJ7"/>
<accession>A0A8E2DYJ7</accession>
<dbReference type="InterPro" id="IPR056024">
    <property type="entry name" value="DUF7605"/>
</dbReference>
<proteinExistence type="predicted"/>
<feature type="compositionally biased region" description="Polar residues" evidence="1">
    <location>
        <begin position="18"/>
        <end position="31"/>
    </location>
</feature>
<dbReference type="SUPFAM" id="SSF52540">
    <property type="entry name" value="P-loop containing nucleoside triphosphate hydrolases"/>
    <property type="match status" value="1"/>
</dbReference>
<keyword evidence="5" id="KW-1185">Reference proteome</keyword>
<dbReference type="InterPro" id="IPR027417">
    <property type="entry name" value="P-loop_NTPase"/>
</dbReference>
<dbReference type="EMBL" id="KV745624">
    <property type="protein sequence ID" value="OCK73886.1"/>
    <property type="molecule type" value="Genomic_DNA"/>
</dbReference>
<dbReference type="Proteomes" id="UP000250266">
    <property type="component" value="Unassembled WGS sequence"/>
</dbReference>
<evidence type="ECO:0000313" key="5">
    <source>
        <dbReference type="Proteomes" id="UP000250266"/>
    </source>
</evidence>
<feature type="region of interest" description="Disordered" evidence="1">
    <location>
        <begin position="1"/>
        <end position="58"/>
    </location>
</feature>
<evidence type="ECO:0000313" key="4">
    <source>
        <dbReference type="EMBL" id="OCK73886.1"/>
    </source>
</evidence>
<dbReference type="InterPro" id="IPR045063">
    <property type="entry name" value="Dynamin_N"/>
</dbReference>
<protein>
    <recommendedName>
        <fullName evidence="6">G domain-containing protein</fullName>
    </recommendedName>
</protein>
<evidence type="ECO:0000259" key="3">
    <source>
        <dbReference type="Pfam" id="PF24564"/>
    </source>
</evidence>
<evidence type="ECO:0008006" key="6">
    <source>
        <dbReference type="Google" id="ProtNLM"/>
    </source>
</evidence>
<dbReference type="OrthoDB" id="3598281at2759"/>
<dbReference type="Pfam" id="PF24564">
    <property type="entry name" value="DUF7605"/>
    <property type="match status" value="1"/>
</dbReference>
<name>A0A8E2DYJ7_9PEZI</name>
<dbReference type="PANTHER" id="PTHR36681">
    <property type="entry name" value="NUCLEAR GTPASE, GERMINAL CENTER-ASSOCIATED, TANDEM DUPLICATE 3"/>
    <property type="match status" value="1"/>
</dbReference>
<dbReference type="CDD" id="cd00882">
    <property type="entry name" value="Ras_like_GTPase"/>
    <property type="match status" value="1"/>
</dbReference>
<evidence type="ECO:0000259" key="2">
    <source>
        <dbReference type="Pfam" id="PF00350"/>
    </source>
</evidence>
<dbReference type="Pfam" id="PF00350">
    <property type="entry name" value="Dynamin_N"/>
    <property type="match status" value="1"/>
</dbReference>
<organism evidence="4 5">
    <name type="scientific">Lepidopterella palustris CBS 459.81</name>
    <dbReference type="NCBI Taxonomy" id="1314670"/>
    <lineage>
        <taxon>Eukaryota</taxon>
        <taxon>Fungi</taxon>
        <taxon>Dikarya</taxon>
        <taxon>Ascomycota</taxon>
        <taxon>Pezizomycotina</taxon>
        <taxon>Dothideomycetes</taxon>
        <taxon>Pleosporomycetidae</taxon>
        <taxon>Mytilinidiales</taxon>
        <taxon>Argynnaceae</taxon>
        <taxon>Lepidopterella</taxon>
    </lineage>
</organism>
<evidence type="ECO:0000256" key="1">
    <source>
        <dbReference type="SAM" id="MobiDB-lite"/>
    </source>
</evidence>
<feature type="domain" description="DUF7605" evidence="3">
    <location>
        <begin position="676"/>
        <end position="857"/>
    </location>
</feature>
<sequence>MANPPTFSRSATPRIPQKNVSRRPSTQSIRSGGQFARRPSIDPSQGSPNSDAILTPGSEYTYESVYSDRESDDASPRFAAKLAGLHFGGHLRSPSNEVNPLFSPSAPPQLPGDELMYSLASEKRPDEKIFSESFQDAINQTKGELREISLAIWGCTAAHQVGSNLYFLRQQAQSLSEFEPSRTRTVGLVGDSGVGKSSLINSLLDQPDLARSNGDGSACTFVVTEYRFRATHHEEPYGIEVDYMNTEEVKELLEELLRTYRQCYIPAFQEVDSVQEKTEIRKRSAKAWDTLRSVFKTKPRLTKEFVLVDSADAEASVLNTLLEWANGVLLRRPGGANARTWSATASTVDECVDKVDPFVRDPIDESKPVLWPFIRIVRIFLRAAILQTGLVLVDCPSLRDLNYARVRATERYLRNCHEVFAVTTISGALTDQGVRDIIIRNGRHRPLRIVCTKSEVIDVKGTERSSTPDIALQIKTWRQQIDNLRVHVRRCEARRRHRIPGALEEEVHNRDVLQEMEFALKKFLMERRNREIATQLIDTYANEVQLGDLKVFCVSNKDYFEHRHDEQSRAETRLELSGITGLRRYCHSIAAEAQFAAATAFVEHHAPAFLGSLRQWGVAGSEEVPRAHADELREILKCLEETICRKLVLPSSEIHRTKTNLNHEFAASIVLPIRENREEWRKSAMDSTQEWAKWQPGSYAAFCRRYGNYETSAVGRRRWNEELIAPMRLQLESNWGFYQECVDDCKKDLIDAVQDVFDTVCEPLRDRTNSAPTAIRNILDNVGPRKDCIIDIIDAGFDDLIEGTSQIENDALYGHDSSYTNDIMRTAYEACNKEYGPGSDKRRKETISRHIQQCRIFPKLSTMVERHHRTFVRATFDSMIGEITREVDNFVRDLRLVAVKEGEVSEACRYPDFARRLRLRLVQADRVIAQCGETAKELREQRV</sequence>
<feature type="domain" description="Dynamin N-terminal" evidence="2">
    <location>
        <begin position="186"/>
        <end position="435"/>
    </location>
</feature>
<reference evidence="4 5" key="1">
    <citation type="journal article" date="2016" name="Nat. Commun.">
        <title>Ectomycorrhizal ecology is imprinted in the genome of the dominant symbiotic fungus Cenococcum geophilum.</title>
        <authorList>
            <consortium name="DOE Joint Genome Institute"/>
            <person name="Peter M."/>
            <person name="Kohler A."/>
            <person name="Ohm R.A."/>
            <person name="Kuo A."/>
            <person name="Krutzmann J."/>
            <person name="Morin E."/>
            <person name="Arend M."/>
            <person name="Barry K.W."/>
            <person name="Binder M."/>
            <person name="Choi C."/>
            <person name="Clum A."/>
            <person name="Copeland A."/>
            <person name="Grisel N."/>
            <person name="Haridas S."/>
            <person name="Kipfer T."/>
            <person name="LaButti K."/>
            <person name="Lindquist E."/>
            <person name="Lipzen A."/>
            <person name="Maire R."/>
            <person name="Meier B."/>
            <person name="Mihaltcheva S."/>
            <person name="Molinier V."/>
            <person name="Murat C."/>
            <person name="Poggeler S."/>
            <person name="Quandt C.A."/>
            <person name="Sperisen C."/>
            <person name="Tritt A."/>
            <person name="Tisserant E."/>
            <person name="Crous P.W."/>
            <person name="Henrissat B."/>
            <person name="Nehls U."/>
            <person name="Egli S."/>
            <person name="Spatafora J.W."/>
            <person name="Grigoriev I.V."/>
            <person name="Martin F.M."/>
        </authorList>
    </citation>
    <scope>NUCLEOTIDE SEQUENCE [LARGE SCALE GENOMIC DNA]</scope>
    <source>
        <strain evidence="4 5">CBS 459.81</strain>
    </source>
</reference>
<feature type="compositionally biased region" description="Polar residues" evidence="1">
    <location>
        <begin position="1"/>
        <end position="11"/>
    </location>
</feature>